<dbReference type="GO" id="GO:0016787">
    <property type="term" value="F:hydrolase activity"/>
    <property type="evidence" value="ECO:0007669"/>
    <property type="project" value="UniProtKB-KW"/>
</dbReference>
<dbReference type="Pfam" id="PF00857">
    <property type="entry name" value="Isochorismatase"/>
    <property type="match status" value="1"/>
</dbReference>
<dbReference type="InterPro" id="IPR036380">
    <property type="entry name" value="Isochorismatase-like_sf"/>
</dbReference>
<dbReference type="InterPro" id="IPR000868">
    <property type="entry name" value="Isochorismatase-like_dom"/>
</dbReference>
<proteinExistence type="predicted"/>
<name>A0A6J5ZV84_9ZZZZ</name>
<sequence>MAVWDDVLPEIDRQVFEAAGWGKDAGYGERPVLLVVDVIYNFVGDKPEPILESIKRWRYSCGERGWEGVKHLARLIEAAHEQEVPVFYTGMDRRPDGFDQGAWNWKSYRSGDASDVKGSLGNDVVAEIAPQPQDVYFVKDKPSSFLGTPLLSYLNYLNADTVITTGTTTSGCVRATAVDAAQYNFHSIVPEECTWDRGELTHKVNLFDIQMKYGDVKTTDEVIEYLRSLPKRPCGENTPTGKANYTEEGDG</sequence>
<keyword evidence="1" id="KW-0378">Hydrolase</keyword>
<evidence type="ECO:0000313" key="3">
    <source>
        <dbReference type="EMBL" id="CAB4346291.1"/>
    </source>
</evidence>
<dbReference type="PANTHER" id="PTHR43540">
    <property type="entry name" value="PEROXYUREIDOACRYLATE/UREIDOACRYLATE AMIDOHYDROLASE-RELATED"/>
    <property type="match status" value="1"/>
</dbReference>
<organism evidence="3">
    <name type="scientific">freshwater metagenome</name>
    <dbReference type="NCBI Taxonomy" id="449393"/>
    <lineage>
        <taxon>unclassified sequences</taxon>
        <taxon>metagenomes</taxon>
        <taxon>ecological metagenomes</taxon>
    </lineage>
</organism>
<dbReference type="PANTHER" id="PTHR43540:SF1">
    <property type="entry name" value="ISOCHORISMATASE HYDROLASE"/>
    <property type="match status" value="1"/>
</dbReference>
<reference evidence="3" key="1">
    <citation type="submission" date="2020-05" db="EMBL/GenBank/DDBJ databases">
        <authorList>
            <person name="Chiriac C."/>
            <person name="Salcher M."/>
            <person name="Ghai R."/>
            <person name="Kavagutti S V."/>
        </authorList>
    </citation>
    <scope>NUCLEOTIDE SEQUENCE</scope>
</reference>
<dbReference type="AlphaFoldDB" id="A0A6J5ZV84"/>
<dbReference type="SUPFAM" id="SSF52499">
    <property type="entry name" value="Isochorismatase-like hydrolases"/>
    <property type="match status" value="1"/>
</dbReference>
<feature type="domain" description="Isochorismatase-like" evidence="2">
    <location>
        <begin position="32"/>
        <end position="220"/>
    </location>
</feature>
<dbReference type="Gene3D" id="3.40.50.850">
    <property type="entry name" value="Isochorismatase-like"/>
    <property type="match status" value="1"/>
</dbReference>
<evidence type="ECO:0000259" key="2">
    <source>
        <dbReference type="Pfam" id="PF00857"/>
    </source>
</evidence>
<protein>
    <submittedName>
        <fullName evidence="3">Unannotated protein</fullName>
    </submittedName>
</protein>
<gene>
    <name evidence="3" type="ORF">UFOPK3522_01319</name>
</gene>
<dbReference type="InterPro" id="IPR050272">
    <property type="entry name" value="Isochorismatase-like_hydrls"/>
</dbReference>
<dbReference type="EMBL" id="CAESAO010000135">
    <property type="protein sequence ID" value="CAB4346291.1"/>
    <property type="molecule type" value="Genomic_DNA"/>
</dbReference>
<accession>A0A6J5ZV84</accession>
<evidence type="ECO:0000256" key="1">
    <source>
        <dbReference type="ARBA" id="ARBA00022801"/>
    </source>
</evidence>